<evidence type="ECO:0000313" key="6">
    <source>
        <dbReference type="Proteomes" id="UP000829999"/>
    </source>
</evidence>
<dbReference type="GeneID" id="118282342"/>
<dbReference type="CTD" id="693048"/>
<reference evidence="7" key="1">
    <citation type="submission" date="2025-08" db="UniProtKB">
        <authorList>
            <consortium name="RefSeq"/>
        </authorList>
    </citation>
    <scope>IDENTIFICATION</scope>
    <source>
        <tissue evidence="7">Whole larval tissue</tissue>
    </source>
</reference>
<proteinExistence type="predicted"/>
<feature type="compositionally biased region" description="Gly residues" evidence="4">
    <location>
        <begin position="100"/>
        <end position="148"/>
    </location>
</feature>
<evidence type="ECO:0000256" key="5">
    <source>
        <dbReference type="SAM" id="SignalP"/>
    </source>
</evidence>
<dbReference type="PROSITE" id="PS00233">
    <property type="entry name" value="CHIT_BIND_RR_1"/>
    <property type="match status" value="1"/>
</dbReference>
<dbReference type="GO" id="GO:0008010">
    <property type="term" value="F:structural constituent of chitin-based larval cuticle"/>
    <property type="evidence" value="ECO:0007669"/>
    <property type="project" value="TreeGrafter"/>
</dbReference>
<dbReference type="InterPro" id="IPR050468">
    <property type="entry name" value="Cuticle_Struct_Prot"/>
</dbReference>
<dbReference type="PRINTS" id="PR00947">
    <property type="entry name" value="CUTICLE"/>
</dbReference>
<dbReference type="OrthoDB" id="6624940at2759"/>
<dbReference type="RefSeq" id="XP_035459273.2">
    <property type="nucleotide sequence ID" value="XM_035603380.2"/>
</dbReference>
<evidence type="ECO:0000256" key="4">
    <source>
        <dbReference type="SAM" id="MobiDB-lite"/>
    </source>
</evidence>
<feature type="signal peptide" evidence="5">
    <location>
        <begin position="1"/>
        <end position="16"/>
    </location>
</feature>
<feature type="region of interest" description="Disordered" evidence="4">
    <location>
        <begin position="63"/>
        <end position="181"/>
    </location>
</feature>
<feature type="compositionally biased region" description="Basic and acidic residues" evidence="4">
    <location>
        <begin position="85"/>
        <end position="99"/>
    </location>
</feature>
<name>A0A9R0DL71_SPOFR</name>
<gene>
    <name evidence="7" type="primary">LOC118282342</name>
</gene>
<evidence type="ECO:0000256" key="3">
    <source>
        <dbReference type="PROSITE-ProRule" id="PRU00497"/>
    </source>
</evidence>
<dbReference type="GO" id="GO:0062129">
    <property type="term" value="C:chitin-based extracellular matrix"/>
    <property type="evidence" value="ECO:0007669"/>
    <property type="project" value="TreeGrafter"/>
</dbReference>
<evidence type="ECO:0000256" key="1">
    <source>
        <dbReference type="ARBA" id="ARBA00022460"/>
    </source>
</evidence>
<protein>
    <submittedName>
        <fullName evidence="7">Larval cuticle protein LCP-30-like</fullName>
    </submittedName>
</protein>
<keyword evidence="2 5" id="KW-0732">Signal</keyword>
<dbReference type="PANTHER" id="PTHR10380:SF200">
    <property type="entry name" value="CUTICULAR PROTEIN 49AB-RELATED"/>
    <property type="match status" value="1"/>
</dbReference>
<evidence type="ECO:0000256" key="2">
    <source>
        <dbReference type="ARBA" id="ARBA00022729"/>
    </source>
</evidence>
<dbReference type="Proteomes" id="UP000829999">
    <property type="component" value="Chromosome 20"/>
</dbReference>
<organism evidence="6 7">
    <name type="scientific">Spodoptera frugiperda</name>
    <name type="common">Fall armyworm</name>
    <dbReference type="NCBI Taxonomy" id="7108"/>
    <lineage>
        <taxon>Eukaryota</taxon>
        <taxon>Metazoa</taxon>
        <taxon>Ecdysozoa</taxon>
        <taxon>Arthropoda</taxon>
        <taxon>Hexapoda</taxon>
        <taxon>Insecta</taxon>
        <taxon>Pterygota</taxon>
        <taxon>Neoptera</taxon>
        <taxon>Endopterygota</taxon>
        <taxon>Lepidoptera</taxon>
        <taxon>Glossata</taxon>
        <taxon>Ditrysia</taxon>
        <taxon>Noctuoidea</taxon>
        <taxon>Noctuidae</taxon>
        <taxon>Amphipyrinae</taxon>
        <taxon>Spodoptera</taxon>
    </lineage>
</organism>
<dbReference type="PROSITE" id="PS51155">
    <property type="entry name" value="CHIT_BIND_RR_2"/>
    <property type="match status" value="1"/>
</dbReference>
<evidence type="ECO:0000313" key="7">
    <source>
        <dbReference type="RefSeq" id="XP_035459273.2"/>
    </source>
</evidence>
<dbReference type="InterPro" id="IPR031311">
    <property type="entry name" value="CHIT_BIND_RR_consensus"/>
</dbReference>
<dbReference type="Pfam" id="PF00379">
    <property type="entry name" value="Chitin_bind_4"/>
    <property type="match status" value="1"/>
</dbReference>
<dbReference type="AlphaFoldDB" id="A0A9R0DL71"/>
<accession>A0A9R0DL71</accession>
<keyword evidence="1 3" id="KW-0193">Cuticle</keyword>
<sequence length="321" mass="32950">MRVFLVVCLCLAAALAADPPRPAYSTFAPFTFAPTTRRYSYFSSTTAKPFAYNPYNPTRYYNQKYNGDNAGRYDPGQYDNSGRYIPDDSGKYNGDRGDRGGAGGFYTGSGSAGGPGGAYSGSGSAGGPGGPGGAYSGSGSAGGPGGFYSGNDDAGRYRPDGSGAYNGDRGDRGSAGGFYTGDKSSGSAGGFYTGDKNKGSGSAGGKPSGSGSGLGLGSGSGSYKGSGSAAGSGYEYKYGIIRQETDVLPDGYHYLYETENKILAEEAGKLEQIDNESDGIRAKGFYEYVGPDGITYRVDYTADENGFVPSGAHIPNPKQIV</sequence>
<dbReference type="InterPro" id="IPR000618">
    <property type="entry name" value="Insect_cuticle"/>
</dbReference>
<dbReference type="PANTHER" id="PTHR10380">
    <property type="entry name" value="CUTICLE PROTEIN"/>
    <property type="match status" value="1"/>
</dbReference>
<feature type="chain" id="PRO_5040195017" evidence="5">
    <location>
        <begin position="17"/>
        <end position="321"/>
    </location>
</feature>
<keyword evidence="6" id="KW-1185">Reference proteome</keyword>